<dbReference type="OrthoDB" id="7855103at2759"/>
<feature type="chain" id="PRO_5006454746" evidence="1">
    <location>
        <begin position="26"/>
        <end position="77"/>
    </location>
</feature>
<dbReference type="EMBL" id="CH902619">
    <property type="protein sequence ID" value="EDV36934.2"/>
    <property type="molecule type" value="Genomic_DNA"/>
</dbReference>
<dbReference type="AlphaFoldDB" id="B3MHU7"/>
<keyword evidence="1" id="KW-0732">Signal</keyword>
<dbReference type="KEGG" id="dan:6494554"/>
<protein>
    <submittedName>
        <fullName evidence="2">Uncharacterized protein</fullName>
    </submittedName>
</protein>
<sequence>MFVTAFNLLLAALIAASLLVLPSKATPVMDDTVDKPNTDYKALFMAYLDMGTALFGTWAPEGAIEEFIRKREAFYDA</sequence>
<evidence type="ECO:0000313" key="3">
    <source>
        <dbReference type="Proteomes" id="UP000007801"/>
    </source>
</evidence>
<evidence type="ECO:0000313" key="2">
    <source>
        <dbReference type="EMBL" id="EDV36934.2"/>
    </source>
</evidence>
<evidence type="ECO:0000256" key="1">
    <source>
        <dbReference type="SAM" id="SignalP"/>
    </source>
</evidence>
<dbReference type="InParanoid" id="B3MHU7"/>
<accession>B3MHU7</accession>
<dbReference type="Proteomes" id="UP000007801">
    <property type="component" value="Unassembled WGS sequence"/>
</dbReference>
<keyword evidence="3" id="KW-1185">Reference proteome</keyword>
<reference evidence="2 3" key="1">
    <citation type="journal article" date="2007" name="Nature">
        <title>Evolution of genes and genomes on the Drosophila phylogeny.</title>
        <authorList>
            <consortium name="Drosophila 12 Genomes Consortium"/>
            <person name="Clark A.G."/>
            <person name="Eisen M.B."/>
            <person name="Smith D.R."/>
            <person name="Bergman C.M."/>
            <person name="Oliver B."/>
            <person name="Markow T.A."/>
            <person name="Kaufman T.C."/>
            <person name="Kellis M."/>
            <person name="Gelbart W."/>
            <person name="Iyer V.N."/>
            <person name="Pollard D.A."/>
            <person name="Sackton T.B."/>
            <person name="Larracuente A.M."/>
            <person name="Singh N.D."/>
            <person name="Abad J.P."/>
            <person name="Abt D.N."/>
            <person name="Adryan B."/>
            <person name="Aguade M."/>
            <person name="Akashi H."/>
            <person name="Anderson W.W."/>
            <person name="Aquadro C.F."/>
            <person name="Ardell D.H."/>
            <person name="Arguello R."/>
            <person name="Artieri C.G."/>
            <person name="Barbash D.A."/>
            <person name="Barker D."/>
            <person name="Barsanti P."/>
            <person name="Batterham P."/>
            <person name="Batzoglou S."/>
            <person name="Begun D."/>
            <person name="Bhutkar A."/>
            <person name="Blanco E."/>
            <person name="Bosak S.A."/>
            <person name="Bradley R.K."/>
            <person name="Brand A.D."/>
            <person name="Brent M.R."/>
            <person name="Brooks A.N."/>
            <person name="Brown R.H."/>
            <person name="Butlin R.K."/>
            <person name="Caggese C."/>
            <person name="Calvi B.R."/>
            <person name="Bernardo de Carvalho A."/>
            <person name="Caspi A."/>
            <person name="Castrezana S."/>
            <person name="Celniker S.E."/>
            <person name="Chang J.L."/>
            <person name="Chapple C."/>
            <person name="Chatterji S."/>
            <person name="Chinwalla A."/>
            <person name="Civetta A."/>
            <person name="Clifton S.W."/>
            <person name="Comeron J.M."/>
            <person name="Costello J.C."/>
            <person name="Coyne J.A."/>
            <person name="Daub J."/>
            <person name="David R.G."/>
            <person name="Delcher A.L."/>
            <person name="Delehaunty K."/>
            <person name="Do C.B."/>
            <person name="Ebling H."/>
            <person name="Edwards K."/>
            <person name="Eickbush T."/>
            <person name="Evans J.D."/>
            <person name="Filipski A."/>
            <person name="Findeiss S."/>
            <person name="Freyhult E."/>
            <person name="Fulton L."/>
            <person name="Fulton R."/>
            <person name="Garcia A.C."/>
            <person name="Gardiner A."/>
            <person name="Garfield D.A."/>
            <person name="Garvin B.E."/>
            <person name="Gibson G."/>
            <person name="Gilbert D."/>
            <person name="Gnerre S."/>
            <person name="Godfrey J."/>
            <person name="Good R."/>
            <person name="Gotea V."/>
            <person name="Gravely B."/>
            <person name="Greenberg A.J."/>
            <person name="Griffiths-Jones S."/>
            <person name="Gross S."/>
            <person name="Guigo R."/>
            <person name="Gustafson E.A."/>
            <person name="Haerty W."/>
            <person name="Hahn M.W."/>
            <person name="Halligan D.L."/>
            <person name="Halpern A.L."/>
            <person name="Halter G.M."/>
            <person name="Han M.V."/>
            <person name="Heger A."/>
            <person name="Hillier L."/>
            <person name="Hinrichs A.S."/>
            <person name="Holmes I."/>
            <person name="Hoskins R.A."/>
            <person name="Hubisz M.J."/>
            <person name="Hultmark D."/>
            <person name="Huntley M.A."/>
            <person name="Jaffe D.B."/>
            <person name="Jagadeeshan S."/>
            <person name="Jeck W.R."/>
            <person name="Johnson J."/>
            <person name="Jones C.D."/>
            <person name="Jordan W.C."/>
            <person name="Karpen G.H."/>
            <person name="Kataoka E."/>
            <person name="Keightley P.D."/>
            <person name="Kheradpour P."/>
            <person name="Kirkness E.F."/>
            <person name="Koerich L.B."/>
            <person name="Kristiansen K."/>
            <person name="Kudrna D."/>
            <person name="Kulathinal R.J."/>
            <person name="Kumar S."/>
            <person name="Kwok R."/>
            <person name="Lander E."/>
            <person name="Langley C.H."/>
            <person name="Lapoint R."/>
            <person name="Lazzaro B.P."/>
            <person name="Lee S.J."/>
            <person name="Levesque L."/>
            <person name="Li R."/>
            <person name="Lin C.F."/>
            <person name="Lin M.F."/>
            <person name="Lindblad-Toh K."/>
            <person name="Llopart A."/>
            <person name="Long M."/>
            <person name="Low L."/>
            <person name="Lozovsky E."/>
            <person name="Lu J."/>
            <person name="Luo M."/>
            <person name="Machado C.A."/>
            <person name="Makalowski W."/>
            <person name="Marzo M."/>
            <person name="Matsuda M."/>
            <person name="Matzkin L."/>
            <person name="McAllister B."/>
            <person name="McBride C.S."/>
            <person name="McKernan B."/>
            <person name="McKernan K."/>
            <person name="Mendez-Lago M."/>
            <person name="Minx P."/>
            <person name="Mollenhauer M.U."/>
            <person name="Montooth K."/>
            <person name="Mount S.M."/>
            <person name="Mu X."/>
            <person name="Myers E."/>
            <person name="Negre B."/>
            <person name="Newfeld S."/>
            <person name="Nielsen R."/>
            <person name="Noor M.A."/>
            <person name="O'Grady P."/>
            <person name="Pachter L."/>
            <person name="Papaceit M."/>
            <person name="Parisi M.J."/>
            <person name="Parisi M."/>
            <person name="Parts L."/>
            <person name="Pedersen J.S."/>
            <person name="Pesole G."/>
            <person name="Phillippy A.M."/>
            <person name="Ponting C.P."/>
            <person name="Pop M."/>
            <person name="Porcelli D."/>
            <person name="Powell J.R."/>
            <person name="Prohaska S."/>
            <person name="Pruitt K."/>
            <person name="Puig M."/>
            <person name="Quesneville H."/>
            <person name="Ram K.R."/>
            <person name="Rand D."/>
            <person name="Rasmussen M.D."/>
            <person name="Reed L.K."/>
            <person name="Reenan R."/>
            <person name="Reily A."/>
            <person name="Remington K.A."/>
            <person name="Rieger T.T."/>
            <person name="Ritchie M.G."/>
            <person name="Robin C."/>
            <person name="Rogers Y.H."/>
            <person name="Rohde C."/>
            <person name="Rozas J."/>
            <person name="Rubenfield M.J."/>
            <person name="Ruiz A."/>
            <person name="Russo S."/>
            <person name="Salzberg S.L."/>
            <person name="Sanchez-Gracia A."/>
            <person name="Saranga D.J."/>
            <person name="Sato H."/>
            <person name="Schaeffer S.W."/>
            <person name="Schatz M.C."/>
            <person name="Schlenke T."/>
            <person name="Schwartz R."/>
            <person name="Segarra C."/>
            <person name="Singh R.S."/>
            <person name="Sirot L."/>
            <person name="Sirota M."/>
            <person name="Sisneros N.B."/>
            <person name="Smith C.D."/>
            <person name="Smith T.F."/>
            <person name="Spieth J."/>
            <person name="Stage D.E."/>
            <person name="Stark A."/>
            <person name="Stephan W."/>
            <person name="Strausberg R.L."/>
            <person name="Strempel S."/>
            <person name="Sturgill D."/>
            <person name="Sutton G."/>
            <person name="Sutton G.G."/>
            <person name="Tao W."/>
            <person name="Teichmann S."/>
            <person name="Tobari Y.N."/>
            <person name="Tomimura Y."/>
            <person name="Tsolas J.M."/>
            <person name="Valente V.L."/>
            <person name="Venter E."/>
            <person name="Venter J.C."/>
            <person name="Vicario S."/>
            <person name="Vieira F.G."/>
            <person name="Vilella A.J."/>
            <person name="Villasante A."/>
            <person name="Walenz B."/>
            <person name="Wang J."/>
            <person name="Wasserman M."/>
            <person name="Watts T."/>
            <person name="Wilson D."/>
            <person name="Wilson R.K."/>
            <person name="Wing R.A."/>
            <person name="Wolfner M.F."/>
            <person name="Wong A."/>
            <person name="Wong G.K."/>
            <person name="Wu C.I."/>
            <person name="Wu G."/>
            <person name="Yamamoto D."/>
            <person name="Yang H.P."/>
            <person name="Yang S.P."/>
            <person name="Yorke J.A."/>
            <person name="Yoshida K."/>
            <person name="Zdobnov E."/>
            <person name="Zhang P."/>
            <person name="Zhang Y."/>
            <person name="Zimin A.V."/>
            <person name="Baldwin J."/>
            <person name="Abdouelleil A."/>
            <person name="Abdulkadir J."/>
            <person name="Abebe A."/>
            <person name="Abera B."/>
            <person name="Abreu J."/>
            <person name="Acer S.C."/>
            <person name="Aftuck L."/>
            <person name="Alexander A."/>
            <person name="An P."/>
            <person name="Anderson E."/>
            <person name="Anderson S."/>
            <person name="Arachi H."/>
            <person name="Azer M."/>
            <person name="Bachantsang P."/>
            <person name="Barry A."/>
            <person name="Bayul T."/>
            <person name="Berlin A."/>
            <person name="Bessette D."/>
            <person name="Bloom T."/>
            <person name="Blye J."/>
            <person name="Boguslavskiy L."/>
            <person name="Bonnet C."/>
            <person name="Boukhgalter B."/>
            <person name="Bourzgui I."/>
            <person name="Brown A."/>
            <person name="Cahill P."/>
            <person name="Channer S."/>
            <person name="Cheshatsang Y."/>
            <person name="Chuda L."/>
            <person name="Citroen M."/>
            <person name="Collymore A."/>
            <person name="Cooke P."/>
            <person name="Costello M."/>
            <person name="D'Aco K."/>
            <person name="Daza R."/>
            <person name="De Haan G."/>
            <person name="DeGray S."/>
            <person name="DeMaso C."/>
            <person name="Dhargay N."/>
            <person name="Dooley K."/>
            <person name="Dooley E."/>
            <person name="Doricent M."/>
            <person name="Dorje P."/>
            <person name="Dorjee K."/>
            <person name="Dupes A."/>
            <person name="Elong R."/>
            <person name="Falk J."/>
            <person name="Farina A."/>
            <person name="Faro S."/>
            <person name="Ferguson D."/>
            <person name="Fisher S."/>
            <person name="Foley C.D."/>
            <person name="Franke A."/>
            <person name="Friedrich D."/>
            <person name="Gadbois L."/>
            <person name="Gearin G."/>
            <person name="Gearin C.R."/>
            <person name="Giannoukos G."/>
            <person name="Goode T."/>
            <person name="Graham J."/>
            <person name="Grandbois E."/>
            <person name="Grewal S."/>
            <person name="Gyaltsen K."/>
            <person name="Hafez N."/>
            <person name="Hagos B."/>
            <person name="Hall J."/>
            <person name="Henson C."/>
            <person name="Hollinger A."/>
            <person name="Honan T."/>
            <person name="Huard M.D."/>
            <person name="Hughes L."/>
            <person name="Hurhula B."/>
            <person name="Husby M.E."/>
            <person name="Kamat A."/>
            <person name="Kanga B."/>
            <person name="Kashin S."/>
            <person name="Khazanovich D."/>
            <person name="Kisner P."/>
            <person name="Lance K."/>
            <person name="Lara M."/>
            <person name="Lee W."/>
            <person name="Lennon N."/>
            <person name="Letendre F."/>
            <person name="LeVine R."/>
            <person name="Lipovsky A."/>
            <person name="Liu X."/>
            <person name="Liu J."/>
            <person name="Liu S."/>
            <person name="Lokyitsang T."/>
            <person name="Lokyitsang Y."/>
            <person name="Lubonja R."/>
            <person name="Lui A."/>
            <person name="MacDonald P."/>
            <person name="Magnisalis V."/>
            <person name="Maru K."/>
            <person name="Matthews C."/>
            <person name="McCusker W."/>
            <person name="McDonough S."/>
            <person name="Mehta T."/>
            <person name="Meldrim J."/>
            <person name="Meneus L."/>
            <person name="Mihai O."/>
            <person name="Mihalev A."/>
            <person name="Mihova T."/>
            <person name="Mittelman R."/>
            <person name="Mlenga V."/>
            <person name="Montmayeur A."/>
            <person name="Mulrain L."/>
            <person name="Navidi A."/>
            <person name="Naylor J."/>
            <person name="Negash T."/>
            <person name="Nguyen T."/>
            <person name="Nguyen N."/>
            <person name="Nicol R."/>
            <person name="Norbu C."/>
            <person name="Norbu N."/>
            <person name="Novod N."/>
            <person name="O'Neill B."/>
            <person name="Osman S."/>
            <person name="Markiewicz E."/>
            <person name="Oyono O.L."/>
            <person name="Patti C."/>
            <person name="Phunkhang P."/>
            <person name="Pierre F."/>
            <person name="Priest M."/>
            <person name="Raghuraman S."/>
            <person name="Rege F."/>
            <person name="Reyes R."/>
            <person name="Rise C."/>
            <person name="Rogov P."/>
            <person name="Ross K."/>
            <person name="Ryan E."/>
            <person name="Settipalli S."/>
            <person name="Shea T."/>
            <person name="Sherpa N."/>
            <person name="Shi L."/>
            <person name="Shih D."/>
            <person name="Sparrow T."/>
            <person name="Spaulding J."/>
            <person name="Stalker J."/>
            <person name="Stange-Thomann N."/>
            <person name="Stavropoulos S."/>
            <person name="Stone C."/>
            <person name="Strader C."/>
            <person name="Tesfaye S."/>
            <person name="Thomson T."/>
            <person name="Thoulutsang Y."/>
            <person name="Thoulutsang D."/>
            <person name="Topham K."/>
            <person name="Topping I."/>
            <person name="Tsamla T."/>
            <person name="Vassiliev H."/>
            <person name="Vo A."/>
            <person name="Wangchuk T."/>
            <person name="Wangdi T."/>
            <person name="Weiand M."/>
            <person name="Wilkinson J."/>
            <person name="Wilson A."/>
            <person name="Yadav S."/>
            <person name="Young G."/>
            <person name="Yu Q."/>
            <person name="Zembek L."/>
            <person name="Zhong D."/>
            <person name="Zimmer A."/>
            <person name="Zwirko Z."/>
            <person name="Jaffe D.B."/>
            <person name="Alvarez P."/>
            <person name="Brockman W."/>
            <person name="Butler J."/>
            <person name="Chin C."/>
            <person name="Gnerre S."/>
            <person name="Grabherr M."/>
            <person name="Kleber M."/>
            <person name="Mauceli E."/>
            <person name="MacCallum I."/>
        </authorList>
    </citation>
    <scope>NUCLEOTIDE SEQUENCE [LARGE SCALE GENOMIC DNA]</scope>
    <source>
        <strain evidence="3">Tucson 14024-0371.13</strain>
    </source>
</reference>
<feature type="signal peptide" evidence="1">
    <location>
        <begin position="1"/>
        <end position="25"/>
    </location>
</feature>
<dbReference type="GeneID" id="6494554"/>
<organism evidence="2 3">
    <name type="scientific">Drosophila ananassae</name>
    <name type="common">Fruit fly</name>
    <dbReference type="NCBI Taxonomy" id="7217"/>
    <lineage>
        <taxon>Eukaryota</taxon>
        <taxon>Metazoa</taxon>
        <taxon>Ecdysozoa</taxon>
        <taxon>Arthropoda</taxon>
        <taxon>Hexapoda</taxon>
        <taxon>Insecta</taxon>
        <taxon>Pterygota</taxon>
        <taxon>Neoptera</taxon>
        <taxon>Endopterygota</taxon>
        <taxon>Diptera</taxon>
        <taxon>Brachycera</taxon>
        <taxon>Muscomorpha</taxon>
        <taxon>Ephydroidea</taxon>
        <taxon>Drosophilidae</taxon>
        <taxon>Drosophila</taxon>
        <taxon>Sophophora</taxon>
    </lineage>
</organism>
<dbReference type="HOGENOM" id="CLU_2485629_0_0_1"/>
<gene>
    <name evidence="2" type="primary">Dana\GF11690</name>
    <name evidence="2" type="synonym">dana_GLEANR_11728</name>
    <name evidence="2" type="ORF">GF11690</name>
</gene>
<proteinExistence type="predicted"/>
<name>B3MHU7_DROAN</name>